<dbReference type="PROSITE" id="PS50240">
    <property type="entry name" value="TRYPSIN_DOM"/>
    <property type="match status" value="1"/>
</dbReference>
<evidence type="ECO:0000259" key="6">
    <source>
        <dbReference type="PROSITE" id="PS50240"/>
    </source>
</evidence>
<dbReference type="RefSeq" id="WP_406823996.1">
    <property type="nucleotide sequence ID" value="NZ_CP157485.1"/>
</dbReference>
<dbReference type="PANTHER" id="PTHR24276:SF97">
    <property type="entry name" value="GH13245P2-RELATED"/>
    <property type="match status" value="1"/>
</dbReference>
<evidence type="ECO:0000256" key="5">
    <source>
        <dbReference type="ARBA" id="ARBA00038868"/>
    </source>
</evidence>
<comment type="catalytic activity">
    <reaction evidence="4">
        <text>Preferential cleavage: Arg-|-Xaa, Lys-|-Xaa.</text>
        <dbReference type="EC" id="3.4.21.4"/>
    </reaction>
</comment>
<protein>
    <recommendedName>
        <fullName evidence="5">trypsin</fullName>
        <ecNumber evidence="5">3.4.21.4</ecNumber>
    </recommendedName>
</protein>
<name>A0AAU7K1S5_9SPHI</name>
<dbReference type="InterPro" id="IPR001314">
    <property type="entry name" value="Peptidase_S1A"/>
</dbReference>
<dbReference type="SMART" id="SM00020">
    <property type="entry name" value="Tryp_SPc"/>
    <property type="match status" value="1"/>
</dbReference>
<dbReference type="AlphaFoldDB" id="A0AAU7K1S5"/>
<evidence type="ECO:0000256" key="3">
    <source>
        <dbReference type="ARBA" id="ARBA00023157"/>
    </source>
</evidence>
<keyword evidence="7" id="KW-0645">Protease</keyword>
<dbReference type="EMBL" id="CP157485">
    <property type="protein sequence ID" value="XBO46450.1"/>
    <property type="molecule type" value="Genomic_DNA"/>
</dbReference>
<dbReference type="GO" id="GO:0004252">
    <property type="term" value="F:serine-type endopeptidase activity"/>
    <property type="evidence" value="ECO:0007669"/>
    <property type="project" value="UniProtKB-EC"/>
</dbReference>
<dbReference type="CDD" id="cd00190">
    <property type="entry name" value="Tryp_SPc"/>
    <property type="match status" value="1"/>
</dbReference>
<dbReference type="InterPro" id="IPR001254">
    <property type="entry name" value="Trypsin_dom"/>
</dbReference>
<dbReference type="EC" id="3.4.21.4" evidence="5"/>
<evidence type="ECO:0000256" key="1">
    <source>
        <dbReference type="ARBA" id="ARBA00007664"/>
    </source>
</evidence>
<evidence type="ECO:0000313" key="7">
    <source>
        <dbReference type="EMBL" id="XBO46450.1"/>
    </source>
</evidence>
<dbReference type="SUPFAM" id="SSF50494">
    <property type="entry name" value="Trypsin-like serine proteases"/>
    <property type="match status" value="1"/>
</dbReference>
<feature type="domain" description="Peptidase S1" evidence="6">
    <location>
        <begin position="43"/>
        <end position="269"/>
    </location>
</feature>
<dbReference type="InterPro" id="IPR043504">
    <property type="entry name" value="Peptidase_S1_PA_chymotrypsin"/>
</dbReference>
<dbReference type="PANTHER" id="PTHR24276">
    <property type="entry name" value="POLYSERASE-RELATED"/>
    <property type="match status" value="1"/>
</dbReference>
<dbReference type="PROSITE" id="PS00135">
    <property type="entry name" value="TRYPSIN_SER"/>
    <property type="match status" value="1"/>
</dbReference>
<dbReference type="GO" id="GO:0006508">
    <property type="term" value="P:proteolysis"/>
    <property type="evidence" value="ECO:0007669"/>
    <property type="project" value="UniProtKB-KW"/>
</dbReference>
<dbReference type="Pfam" id="PF00089">
    <property type="entry name" value="Trypsin"/>
    <property type="match status" value="1"/>
</dbReference>
<dbReference type="InterPro" id="IPR050430">
    <property type="entry name" value="Peptidase_S1"/>
</dbReference>
<dbReference type="FunFam" id="2.40.10.10:FF:000068">
    <property type="entry name" value="transmembrane protease serine 2"/>
    <property type="match status" value="1"/>
</dbReference>
<dbReference type="InterPro" id="IPR009003">
    <property type="entry name" value="Peptidase_S1_PA"/>
</dbReference>
<keyword evidence="3" id="KW-1015">Disulfide bond</keyword>
<evidence type="ECO:0000256" key="2">
    <source>
        <dbReference type="ARBA" id="ARBA00022757"/>
    </source>
</evidence>
<dbReference type="InterPro" id="IPR033116">
    <property type="entry name" value="TRYPSIN_SER"/>
</dbReference>
<gene>
    <name evidence="7" type="ORF">ABEG20_14245</name>
</gene>
<comment type="similarity">
    <text evidence="1">Belongs to the peptidase S1 family.</text>
</comment>
<organism evidence="7">
    <name type="scientific">Pedobacter sp. KACC 23697</name>
    <dbReference type="NCBI Taxonomy" id="3149230"/>
    <lineage>
        <taxon>Bacteria</taxon>
        <taxon>Pseudomonadati</taxon>
        <taxon>Bacteroidota</taxon>
        <taxon>Sphingobacteriia</taxon>
        <taxon>Sphingobacteriales</taxon>
        <taxon>Sphingobacteriaceae</taxon>
        <taxon>Pedobacter</taxon>
    </lineage>
</organism>
<proteinExistence type="inferred from homology"/>
<reference evidence="7" key="1">
    <citation type="submission" date="2024-05" db="EMBL/GenBank/DDBJ databases">
        <authorList>
            <person name="Kim S."/>
            <person name="Heo J."/>
            <person name="Choi H."/>
            <person name="Choi Y."/>
            <person name="Kwon S.-W."/>
            <person name="Kim Y."/>
        </authorList>
    </citation>
    <scope>NUCLEOTIDE SEQUENCE</scope>
    <source>
        <strain evidence="7">KACC 23697</strain>
    </source>
</reference>
<accession>A0AAU7K1S5</accession>
<evidence type="ECO:0000256" key="4">
    <source>
        <dbReference type="ARBA" id="ARBA00036320"/>
    </source>
</evidence>
<keyword evidence="7" id="KW-0378">Hydrolase</keyword>
<dbReference type="Gene3D" id="2.40.10.10">
    <property type="entry name" value="Trypsin-like serine proteases"/>
    <property type="match status" value="1"/>
</dbReference>
<keyword evidence="2" id="KW-0222">Digestion</keyword>
<dbReference type="PRINTS" id="PR00722">
    <property type="entry name" value="CHYMOTRYPSIN"/>
</dbReference>
<sequence>MKSKIFIIALLAIFINSCKKNVNDDSDKLDNSGISIKRKLKDVIGGSQISINDAPYQIAVFRSDGGSAGGVILNQYWILTAAHVVTDANNGQQLATNQVTIKAGSSDVNGGITLNVDYIVRHPNYVSSSINNDIALIRLATPLSYDVNILPINYDKNVNSVAVNDLATVSGWGLISYNASNHTGTSPTNLYAANVRISTIEPNFLFTSPTGSSQQAPCYGDSGGPLTIGSGYTGKLLVGIVNGWGDCNVGAKGYARVSSYADWILSETGITDIPAIYTSITGPTTISRGGVEYIYSGKNIPSGATLTWTLPSNIGTITDGQGTSHVTIFTTSTGTQVIDSNIKLKVVDLNGNTKTVSYAIKLKSGR</sequence>